<dbReference type="AlphaFoldDB" id="A0A511QDZ5"/>
<evidence type="ECO:0000313" key="1">
    <source>
        <dbReference type="EMBL" id="GEM75396.1"/>
    </source>
</evidence>
<dbReference type="EMBL" id="BJXJ01000012">
    <property type="protein sequence ID" value="GEM75396.1"/>
    <property type="molecule type" value="Genomic_DNA"/>
</dbReference>
<dbReference type="SUPFAM" id="SSF56524">
    <property type="entry name" value="Oxidoreductase molybdopterin-binding domain"/>
    <property type="match status" value="1"/>
</dbReference>
<evidence type="ECO:0000313" key="2">
    <source>
        <dbReference type="Proteomes" id="UP000321922"/>
    </source>
</evidence>
<gene>
    <name evidence="1" type="ORF">VSA01S_15080</name>
</gene>
<dbReference type="InterPro" id="IPR036374">
    <property type="entry name" value="OxRdtase_Mopterin-bd_sf"/>
</dbReference>
<accession>A0A511QDZ5</accession>
<protein>
    <submittedName>
        <fullName evidence="1">Oxidoreductase</fullName>
    </submittedName>
</protein>
<sequence>MFIPFLCNANQAFELKVYDRKGIVYTFTIDELQSLPRKELKTALPWLEGENVFSGFTLPDLLKENGLSMPTMVNIVALNGYRVAIPKSDIINYDPIIAFKMFNKYMEVRDKGPYWLVFPLSKFKEIDTVEYHAKMIWQIKEIYLY</sequence>
<organism evidence="1 2">
    <name type="scientific">Vibrio sagamiensis NBRC 104589</name>
    <dbReference type="NCBI Taxonomy" id="1219064"/>
    <lineage>
        <taxon>Bacteria</taxon>
        <taxon>Pseudomonadati</taxon>
        <taxon>Pseudomonadota</taxon>
        <taxon>Gammaproteobacteria</taxon>
        <taxon>Vibrionales</taxon>
        <taxon>Vibrionaceae</taxon>
        <taxon>Vibrio</taxon>
    </lineage>
</organism>
<name>A0A511QDZ5_9VIBR</name>
<keyword evidence="2" id="KW-1185">Reference proteome</keyword>
<reference evidence="1 2" key="1">
    <citation type="submission" date="2019-07" db="EMBL/GenBank/DDBJ databases">
        <title>Whole genome shotgun sequence of Vibrio sagamiensis NBRC 104589.</title>
        <authorList>
            <person name="Hosoyama A."/>
            <person name="Uohara A."/>
            <person name="Ohji S."/>
            <person name="Ichikawa N."/>
        </authorList>
    </citation>
    <scope>NUCLEOTIDE SEQUENCE [LARGE SCALE GENOMIC DNA]</scope>
    <source>
        <strain evidence="1 2">NBRC 104589</strain>
    </source>
</reference>
<proteinExistence type="predicted"/>
<dbReference type="Proteomes" id="UP000321922">
    <property type="component" value="Unassembled WGS sequence"/>
</dbReference>
<comment type="caution">
    <text evidence="1">The sequence shown here is derived from an EMBL/GenBank/DDBJ whole genome shotgun (WGS) entry which is preliminary data.</text>
</comment>
<dbReference type="Gene3D" id="3.90.420.10">
    <property type="entry name" value="Oxidoreductase, molybdopterin-binding domain"/>
    <property type="match status" value="1"/>
</dbReference>